<gene>
    <name evidence="1" type="ORF">E4U57_004973</name>
</gene>
<reference evidence="1 2" key="1">
    <citation type="journal article" date="2020" name="bioRxiv">
        <title>Whole genome comparisons of ergot fungi reveals the divergence and evolution of species within the genus Claviceps are the result of varying mechanisms driving genome evolution and host range expansion.</title>
        <authorList>
            <person name="Wyka S.A."/>
            <person name="Mondo S.J."/>
            <person name="Liu M."/>
            <person name="Dettman J."/>
            <person name="Nalam V."/>
            <person name="Broders K.D."/>
        </authorList>
    </citation>
    <scope>NUCLEOTIDE SEQUENCE [LARGE SCALE GENOMIC DNA]</scope>
    <source>
        <strain evidence="1 2">LM583</strain>
    </source>
</reference>
<feature type="non-terminal residue" evidence="1">
    <location>
        <position position="164"/>
    </location>
</feature>
<proteinExistence type="predicted"/>
<organism evidence="1 2">
    <name type="scientific">Claviceps arundinis</name>
    <dbReference type="NCBI Taxonomy" id="1623583"/>
    <lineage>
        <taxon>Eukaryota</taxon>
        <taxon>Fungi</taxon>
        <taxon>Dikarya</taxon>
        <taxon>Ascomycota</taxon>
        <taxon>Pezizomycotina</taxon>
        <taxon>Sordariomycetes</taxon>
        <taxon>Hypocreomycetidae</taxon>
        <taxon>Hypocreales</taxon>
        <taxon>Clavicipitaceae</taxon>
        <taxon>Claviceps</taxon>
    </lineage>
</organism>
<protein>
    <recommendedName>
        <fullName evidence="3">Chemotaxis protein</fullName>
    </recommendedName>
</protein>
<evidence type="ECO:0000313" key="2">
    <source>
        <dbReference type="Proteomes" id="UP000742024"/>
    </source>
</evidence>
<evidence type="ECO:0000313" key="1">
    <source>
        <dbReference type="EMBL" id="KAG5953984.1"/>
    </source>
</evidence>
<sequence>MSSNPTVPTPARRPQFAAARGHLQSFTNVMGEELDMISSLPALQDGVEWDELRSQVHGHETLLTAVQGAVAVTQGDFTTLQNEVARIRGDVATLQGQFMTFQNVIAGLGVDTTRTRGNVTALTEDFRLLGEGLGQQIRAVSESTDRVTSLMNNQAGVNTRLEAL</sequence>
<dbReference type="Gene3D" id="1.20.5.340">
    <property type="match status" value="1"/>
</dbReference>
<accession>A0ABQ7P447</accession>
<dbReference type="Proteomes" id="UP000742024">
    <property type="component" value="Unassembled WGS sequence"/>
</dbReference>
<name>A0ABQ7P447_9HYPO</name>
<comment type="caution">
    <text evidence="1">The sequence shown here is derived from an EMBL/GenBank/DDBJ whole genome shotgun (WGS) entry which is preliminary data.</text>
</comment>
<dbReference type="EMBL" id="SRPR01000382">
    <property type="protein sequence ID" value="KAG5953984.1"/>
    <property type="molecule type" value="Genomic_DNA"/>
</dbReference>
<keyword evidence="2" id="KW-1185">Reference proteome</keyword>
<evidence type="ECO:0008006" key="3">
    <source>
        <dbReference type="Google" id="ProtNLM"/>
    </source>
</evidence>